<proteinExistence type="predicted"/>
<evidence type="ECO:0000259" key="1">
    <source>
        <dbReference type="Pfam" id="PF24032"/>
    </source>
</evidence>
<dbReference type="Proteomes" id="UP000529861">
    <property type="component" value="Unassembled WGS sequence"/>
</dbReference>
<dbReference type="InterPro" id="IPR056937">
    <property type="entry name" value="YqbQ/XkdQ"/>
</dbReference>
<accession>A0A7Y2L7Q6</accession>
<dbReference type="AlphaFoldDB" id="A0A7Y2L7Q6"/>
<dbReference type="EMBL" id="JABEQB010000025">
    <property type="protein sequence ID" value="NNG67349.1"/>
    <property type="molecule type" value="Genomic_DNA"/>
</dbReference>
<dbReference type="Pfam" id="PF24032">
    <property type="entry name" value="YQBQ"/>
    <property type="match status" value="1"/>
</dbReference>
<name>A0A7Y2L7Q6_9THEO</name>
<comment type="caution">
    <text evidence="2">The sequence shown here is derived from an EMBL/GenBank/DDBJ whole genome shotgun (WGS) entry which is preliminary data.</text>
</comment>
<reference evidence="2 3" key="1">
    <citation type="submission" date="2020-04" db="EMBL/GenBank/DDBJ databases">
        <title>Draft genome sequence of Caldanaerobacter sunterraneus. strain 1523vc isolated from Griffin hot spring, Kamchatka, Russia.</title>
        <authorList>
            <person name="Toshchakov S.V."/>
            <person name="Podosokorskaya O.A."/>
            <person name="Kublanov I.V."/>
            <person name="Korzhenkov A."/>
            <person name="Patrushev M.V."/>
        </authorList>
    </citation>
    <scope>NUCLEOTIDE SEQUENCE [LARGE SCALE GENOMIC DNA]</scope>
    <source>
        <strain evidence="2 3">1523vc</strain>
    </source>
</reference>
<dbReference type="RefSeq" id="WP_170271208.1">
    <property type="nucleotide sequence ID" value="NZ_JABEQB010000025.1"/>
</dbReference>
<gene>
    <name evidence="2" type="ORF">HKI81_08965</name>
</gene>
<evidence type="ECO:0000313" key="3">
    <source>
        <dbReference type="Proteomes" id="UP000529861"/>
    </source>
</evidence>
<dbReference type="SUPFAM" id="SSF69279">
    <property type="entry name" value="Phage tail proteins"/>
    <property type="match status" value="1"/>
</dbReference>
<sequence length="313" mass="35599">MLKVLVGTKDISEFVSSLTWSGDLGQAARKVEFSYVQSDSMQKVNVSLGNQVRVLYDNKEIFRGYVFYKEIDTENDTVRVTAYDGLIYLLKNKATYNFKNITADAITRKIAQDFGIQVGSLASANLRQKLIVEGETLYDIIMKAYTNESKHTGKKYMPLFREGKLNIIEKGKTVVNYVLSSSENISNVTYSESLENMINRVKIYDENEKYIGKVENGEWIRAYGILQDVYTKEKDKNAYTVARNMLRGIEKTLNIRALGNVDCITGMAVKVKDKATGLTGLFYIDSDTHTFENGQHMMDLTLNFQNIMDEKSE</sequence>
<protein>
    <recommendedName>
        <fullName evidence="1">YqbQ/XkdQ domain-containing protein</fullName>
    </recommendedName>
</protein>
<feature type="domain" description="YqbQ/XkdQ" evidence="1">
    <location>
        <begin position="18"/>
        <end position="303"/>
    </location>
</feature>
<evidence type="ECO:0000313" key="2">
    <source>
        <dbReference type="EMBL" id="NNG67349.1"/>
    </source>
</evidence>
<organism evidence="2 3">
    <name type="scientific">Caldanaerobacter subterraneus</name>
    <dbReference type="NCBI Taxonomy" id="911092"/>
    <lineage>
        <taxon>Bacteria</taxon>
        <taxon>Bacillati</taxon>
        <taxon>Bacillota</taxon>
        <taxon>Clostridia</taxon>
        <taxon>Thermoanaerobacterales</taxon>
        <taxon>Thermoanaerobacteraceae</taxon>
        <taxon>Caldanaerobacter</taxon>
    </lineage>
</organism>